<dbReference type="Pfam" id="PF12873">
    <property type="entry name" value="DUF3825"/>
    <property type="match status" value="1"/>
</dbReference>
<evidence type="ECO:0000313" key="2">
    <source>
        <dbReference type="EMBL" id="QEK50785.1"/>
    </source>
</evidence>
<dbReference type="EMBL" id="CP043329">
    <property type="protein sequence ID" value="QEK50785.1"/>
    <property type="molecule type" value="Genomic_DNA"/>
</dbReference>
<dbReference type="Proteomes" id="UP000323653">
    <property type="component" value="Chromosome"/>
</dbReference>
<dbReference type="AlphaFoldDB" id="A0A5C0VDH1"/>
<dbReference type="KEGG" id="pej:FYC62_03195"/>
<dbReference type="InterPro" id="IPR024437">
    <property type="entry name" value="DUF3825"/>
</dbReference>
<dbReference type="Gene3D" id="2.40.50.140">
    <property type="entry name" value="Nucleic acid-binding proteins"/>
    <property type="match status" value="1"/>
</dbReference>
<sequence length="460" mass="54031">MCDFKRNDNNNLNNNIMTIKVGKVKYFNPTAFHGMISVEGLDKDVYVNTQDIQEDATYLLKDEEVQFELIPGKLEDSFAAKNLTRIKKRHTGIVLDFDEGKGTIKCFQNNEEYSLYYRDFVTTSLEPAFERTRIKIESGDELEFDAEEDDRYGKKAVRIFYDGRKPLDRFAVLPNWESKIALLATTSPEPWDYLNSDPENRFLPVLSNYLYYTFSRLRKEEHLYNEKRIAIAKTEFSYRDKVTKKSIKKEIECACFNTGLATKHQEEIFAYLTKNSNKRTKIDPDWVLNKFCKSSDPEMSAFSEKPEWANYFKEMEDHSEILYDTTLHHELKYDHILRDRQERFPPELKSLPDSVLKDLLDQGLDKARKRVRRNYKAAVPHYYNGKIQLLLPLSLLSQDKADLALAVEKEGKRYISRTVLKLEWAYSNARLLAKPDREWLDPVKETDKSTLEDKAKMTEE</sequence>
<name>A0A5C0VDH1_9SPHI</name>
<evidence type="ECO:0000259" key="1">
    <source>
        <dbReference type="Pfam" id="PF12873"/>
    </source>
</evidence>
<dbReference type="InterPro" id="IPR012340">
    <property type="entry name" value="NA-bd_OB-fold"/>
</dbReference>
<protein>
    <submittedName>
        <fullName evidence="2">DUF3825 domain-containing protein</fullName>
    </submittedName>
</protein>
<feature type="domain" description="DUF3825" evidence="1">
    <location>
        <begin position="185"/>
        <end position="439"/>
    </location>
</feature>
<organism evidence="2 3">
    <name type="scientific">Pedobacter aquae</name>
    <dbReference type="NCBI Taxonomy" id="2605747"/>
    <lineage>
        <taxon>Bacteria</taxon>
        <taxon>Pseudomonadati</taxon>
        <taxon>Bacteroidota</taxon>
        <taxon>Sphingobacteriia</taxon>
        <taxon>Sphingobacteriales</taxon>
        <taxon>Sphingobacteriaceae</taxon>
        <taxon>Pedobacter</taxon>
    </lineage>
</organism>
<reference evidence="2 3" key="1">
    <citation type="submission" date="2019-08" db="EMBL/GenBank/DDBJ databases">
        <title>Pedobacter sp. nov., isolated from Han river, South Korea.</title>
        <authorList>
            <person name="Lee D.-H."/>
            <person name="Kim Y.-S."/>
            <person name="Hwang E.-M."/>
            <person name="Le Tran T.C."/>
            <person name="Cha C.-J."/>
        </authorList>
    </citation>
    <scope>NUCLEOTIDE SEQUENCE [LARGE SCALE GENOMIC DNA]</scope>
    <source>
        <strain evidence="2 3">CJ43</strain>
    </source>
</reference>
<accession>A0A5C0VDH1</accession>
<dbReference type="SUPFAM" id="SSF50249">
    <property type="entry name" value="Nucleic acid-binding proteins"/>
    <property type="match status" value="1"/>
</dbReference>
<keyword evidence="3" id="KW-1185">Reference proteome</keyword>
<proteinExistence type="predicted"/>
<gene>
    <name evidence="2" type="ORF">FYC62_03195</name>
</gene>
<evidence type="ECO:0000313" key="3">
    <source>
        <dbReference type="Proteomes" id="UP000323653"/>
    </source>
</evidence>